<protein>
    <submittedName>
        <fullName evidence="1">MYG1 family protein</fullName>
    </submittedName>
</protein>
<comment type="caution">
    <text evidence="1">The sequence shown here is derived from an EMBL/GenBank/DDBJ whole genome shotgun (WGS) entry which is preliminary data.</text>
</comment>
<evidence type="ECO:0000313" key="1">
    <source>
        <dbReference type="EMBL" id="NWK55802.1"/>
    </source>
</evidence>
<dbReference type="AlphaFoldDB" id="A0A851GFW4"/>
<gene>
    <name evidence="1" type="ORF">HW115_09285</name>
</gene>
<dbReference type="EMBL" id="JACBAZ010000003">
    <property type="protein sequence ID" value="NWK55802.1"/>
    <property type="molecule type" value="Genomic_DNA"/>
</dbReference>
<sequence length="290" mass="32786">MSIDYLLTHPGGAHKDDFLACSLMIALHGVPLVRREPTPGELEDPRVCVIDVGDRHEPENNNFDHHQFDRDHVPTCALSLVLQHLGVYEDARLFCDWLEPAEWFDTRGPKKTAEWLGVERDIISKMNSPIDISMLRRFASVGKDDRLGSGDPVYELMRMIGEDLLDYLKGVRERIDFVAQRVCRWELEKDGEAFSVLVLPRTDESIDDASGGLARYLLVNGLDQEIAAIVYPDSRGTGYGLARFNDHPKLDFCRVQDEADVHFAHNSGFLCKTSVTDEVRLKHLLIGAWG</sequence>
<dbReference type="RefSeq" id="WP_178932564.1">
    <property type="nucleotide sequence ID" value="NZ_JACBAZ010000003.1"/>
</dbReference>
<keyword evidence="2" id="KW-1185">Reference proteome</keyword>
<proteinExistence type="predicted"/>
<reference evidence="1 2" key="1">
    <citation type="submission" date="2020-07" db="EMBL/GenBank/DDBJ databases">
        <title>Roseicoccus Jingziensis gen. nov., sp. nov., isolated from coastal seawater.</title>
        <authorList>
            <person name="Feng X."/>
        </authorList>
    </citation>
    <scope>NUCLEOTIDE SEQUENCE [LARGE SCALE GENOMIC DNA]</scope>
    <source>
        <strain evidence="1 2">N1E253</strain>
    </source>
</reference>
<dbReference type="Proteomes" id="UP000557872">
    <property type="component" value="Unassembled WGS sequence"/>
</dbReference>
<evidence type="ECO:0000313" key="2">
    <source>
        <dbReference type="Proteomes" id="UP000557872"/>
    </source>
</evidence>
<dbReference type="Pfam" id="PF03690">
    <property type="entry name" value="MYG1_exonuc"/>
    <property type="match status" value="1"/>
</dbReference>
<name>A0A851GFW4_9BACT</name>
<accession>A0A851GFW4</accession>
<organism evidence="1 2">
    <name type="scientific">Oceaniferula marina</name>
    <dbReference type="NCBI Taxonomy" id="2748318"/>
    <lineage>
        <taxon>Bacteria</taxon>
        <taxon>Pseudomonadati</taxon>
        <taxon>Verrucomicrobiota</taxon>
        <taxon>Verrucomicrobiia</taxon>
        <taxon>Verrucomicrobiales</taxon>
        <taxon>Verrucomicrobiaceae</taxon>
        <taxon>Oceaniferula</taxon>
    </lineage>
</organism>
<dbReference type="InterPro" id="IPR003226">
    <property type="entry name" value="MYG1_exonuclease"/>
</dbReference>